<keyword evidence="4" id="KW-0732">Signal</keyword>
<evidence type="ECO:0000313" key="6">
    <source>
        <dbReference type="Proteomes" id="UP000095192"/>
    </source>
</evidence>
<keyword evidence="6" id="KW-1185">Reference proteome</keyword>
<reference evidence="5 6" key="1">
    <citation type="journal article" date="2016" name="BMC Genomics">
        <title>Comparative genomics reveals Cyclospora cayetanensis possesses coccidia-like metabolism and invasion components but unique surface antigens.</title>
        <authorList>
            <person name="Liu S."/>
            <person name="Wang L."/>
            <person name="Zheng H."/>
            <person name="Xu Z."/>
            <person name="Roellig D.M."/>
            <person name="Li N."/>
            <person name="Frace M.A."/>
            <person name="Tang K."/>
            <person name="Arrowood M.J."/>
            <person name="Moss D.M."/>
            <person name="Zhang L."/>
            <person name="Feng Y."/>
            <person name="Xiao L."/>
        </authorList>
    </citation>
    <scope>NUCLEOTIDE SEQUENCE [LARGE SCALE GENOMIC DNA]</scope>
    <source>
        <strain evidence="5 6">CHN_HEN01</strain>
    </source>
</reference>
<feature type="chain" id="PRO_5008913844" evidence="4">
    <location>
        <begin position="28"/>
        <end position="648"/>
    </location>
</feature>
<organism evidence="5 6">
    <name type="scientific">Cyclospora cayetanensis</name>
    <dbReference type="NCBI Taxonomy" id="88456"/>
    <lineage>
        <taxon>Eukaryota</taxon>
        <taxon>Sar</taxon>
        <taxon>Alveolata</taxon>
        <taxon>Apicomplexa</taxon>
        <taxon>Conoidasida</taxon>
        <taxon>Coccidia</taxon>
        <taxon>Eucoccidiorida</taxon>
        <taxon>Eimeriorina</taxon>
        <taxon>Eimeriidae</taxon>
        <taxon>Cyclospora</taxon>
    </lineage>
</organism>
<evidence type="ECO:0000256" key="4">
    <source>
        <dbReference type="SAM" id="SignalP"/>
    </source>
</evidence>
<dbReference type="PANTHER" id="PTHR10340:SF57">
    <property type="entry name" value="METALLOPHOS DOMAIN-CONTAINING PROTEIN"/>
    <property type="match status" value="1"/>
</dbReference>
<protein>
    <submittedName>
        <fullName evidence="5">Acid sphingomyelinase-like phosphodiesterase related protein</fullName>
    </submittedName>
</protein>
<evidence type="ECO:0000256" key="1">
    <source>
        <dbReference type="ARBA" id="ARBA00022801"/>
    </source>
</evidence>
<name>A0A1D3CRX9_9EIME</name>
<evidence type="ECO:0000256" key="3">
    <source>
        <dbReference type="SAM" id="MobiDB-lite"/>
    </source>
</evidence>
<accession>A0A1D3CRX9</accession>
<evidence type="ECO:0000313" key="5">
    <source>
        <dbReference type="EMBL" id="OEH73957.1"/>
    </source>
</evidence>
<keyword evidence="1" id="KW-0378">Hydrolase</keyword>
<comment type="caution">
    <text evidence="5">The sequence shown here is derived from an EMBL/GenBank/DDBJ whole genome shotgun (WGS) entry which is preliminary data.</text>
</comment>
<dbReference type="InterPro" id="IPR029052">
    <property type="entry name" value="Metallo-depent_PP-like"/>
</dbReference>
<dbReference type="EMBL" id="JROU02002192">
    <property type="protein sequence ID" value="OEH73957.1"/>
    <property type="molecule type" value="Genomic_DNA"/>
</dbReference>
<dbReference type="SUPFAM" id="SSF56300">
    <property type="entry name" value="Metallo-dependent phosphatases"/>
    <property type="match status" value="1"/>
</dbReference>
<dbReference type="VEuPathDB" id="ToxoDB:cyc_07921"/>
<dbReference type="InParanoid" id="A0A1D3CRX9"/>
<dbReference type="GO" id="GO:0005615">
    <property type="term" value="C:extracellular space"/>
    <property type="evidence" value="ECO:0007669"/>
    <property type="project" value="TreeGrafter"/>
</dbReference>
<sequence>MQGATTVLHCFVKLLALVLSITAAVSAANPYEVAESYIAATSAATATVDAAATGVSEILGQQKYPSRALTEISLRQHDQREQPDHTQQPQKQLLKQDSAFSLLWMTDIHLDHLYDVTASISNFCHAPSEPPLEPRGSFDGSPLYLQARRLMSLYASEESRSHPRRQSLRAAPKESAKATESAAIHPGETDPYLGRAGCDSPPALAIKALQFAASLARLKIPAATATESESYVLPPVAALLLTGDYAAHFADSQVGNRQVLKLESREALKQWTAALLRQFPQTCTGAAASHQELSQQCTQLLLVPGNNDMSADYLVPSARPEWTTFLYELWKPALPADPETKETFMRGLYYKTHLWTVPEIRVLCLNTVLYSVDAKKKLERLRLPAAVRAEAHEVDPAGQFAWMRQQLQEARDLGEQVCLRLSFNSMWIPKLPMYRSLVSDFSDVVISQAFGHIHFGSVRALIPKPESRGPEALTAMLGAPAVSPIHGNNPAIAALVFRQAPTEGVEMGKRRLILSDYVQYSLPLYGFVGMAGRGIHVPEFGFEFSLHQAFFPFMDRMRQLSPAWNQKRKSRDPDGAPPQIDGALAVNIGKAIRTSPMFFALYDWHAAAGGLRISSKVRSCEVLSLIDEELKECLADTEYYVQSSEPEL</sequence>
<dbReference type="Proteomes" id="UP000095192">
    <property type="component" value="Unassembled WGS sequence"/>
</dbReference>
<evidence type="ECO:0000256" key="2">
    <source>
        <dbReference type="ARBA" id="ARBA00023180"/>
    </source>
</evidence>
<gene>
    <name evidence="5" type="ORF">cyc_07921</name>
</gene>
<dbReference type="GO" id="GO:0008081">
    <property type="term" value="F:phosphoric diester hydrolase activity"/>
    <property type="evidence" value="ECO:0007669"/>
    <property type="project" value="TreeGrafter"/>
</dbReference>
<feature type="region of interest" description="Disordered" evidence="3">
    <location>
        <begin position="155"/>
        <end position="192"/>
    </location>
</feature>
<dbReference type="PANTHER" id="PTHR10340">
    <property type="entry name" value="SPHINGOMYELIN PHOSPHODIESTERASE"/>
    <property type="match status" value="1"/>
</dbReference>
<feature type="signal peptide" evidence="4">
    <location>
        <begin position="1"/>
        <end position="27"/>
    </location>
</feature>
<keyword evidence="2" id="KW-0325">Glycoprotein</keyword>
<dbReference type="AlphaFoldDB" id="A0A1D3CRX9"/>
<proteinExistence type="predicted"/>